<reference evidence="1 2" key="1">
    <citation type="submission" date="2021-06" db="EMBL/GenBank/DDBJ databases">
        <authorList>
            <person name="Palmer J.M."/>
        </authorList>
    </citation>
    <scope>NUCLEOTIDE SEQUENCE [LARGE SCALE GENOMIC DNA]</scope>
    <source>
        <strain evidence="1 2">XR_2019</strain>
        <tissue evidence="1">Muscle</tissue>
    </source>
</reference>
<dbReference type="PANTHER" id="PTHR11884:SF1">
    <property type="entry name" value="GOLGI APPARATUS PROTEIN 1"/>
    <property type="match status" value="1"/>
</dbReference>
<dbReference type="Pfam" id="PF00839">
    <property type="entry name" value="Cys_rich_FGFR"/>
    <property type="match status" value="1"/>
</dbReference>
<name>A0ABV0W5E4_9TELE</name>
<dbReference type="InterPro" id="IPR001893">
    <property type="entry name" value="Cys-rich_GLG1_repeat"/>
</dbReference>
<dbReference type="InterPro" id="IPR039728">
    <property type="entry name" value="GLG1"/>
</dbReference>
<accession>A0ABV0W5E4</accession>
<dbReference type="Proteomes" id="UP001444071">
    <property type="component" value="Unassembled WGS sequence"/>
</dbReference>
<evidence type="ECO:0000313" key="1">
    <source>
        <dbReference type="EMBL" id="MEQ2264797.1"/>
    </source>
</evidence>
<proteinExistence type="predicted"/>
<keyword evidence="2" id="KW-1185">Reference proteome</keyword>
<dbReference type="PANTHER" id="PTHR11884">
    <property type="entry name" value="SELECTIN LIGAND RELATED"/>
    <property type="match status" value="1"/>
</dbReference>
<comment type="caution">
    <text evidence="1">The sequence shown here is derived from an EMBL/GenBank/DDBJ whole genome shotgun (WGS) entry which is preliminary data.</text>
</comment>
<dbReference type="EMBL" id="JAHRIM010030765">
    <property type="protein sequence ID" value="MEQ2264797.1"/>
    <property type="molecule type" value="Genomic_DNA"/>
</dbReference>
<sequence>MKDFRFSYKFKMACKEDVLRLCPNIKKKVDVVICLSTTVRNDTLQEVREQRVSLKCRKQLRVEELEMVNTSNLLLPHLKEFLFTEILQFCTIQALISGC</sequence>
<gene>
    <name evidence="1" type="primary">GLG1_2</name>
    <name evidence="1" type="ORF">XENORESO_019645</name>
</gene>
<evidence type="ECO:0000313" key="2">
    <source>
        <dbReference type="Proteomes" id="UP001444071"/>
    </source>
</evidence>
<organism evidence="1 2">
    <name type="scientific">Xenotaenia resolanae</name>
    <dbReference type="NCBI Taxonomy" id="208358"/>
    <lineage>
        <taxon>Eukaryota</taxon>
        <taxon>Metazoa</taxon>
        <taxon>Chordata</taxon>
        <taxon>Craniata</taxon>
        <taxon>Vertebrata</taxon>
        <taxon>Euteleostomi</taxon>
        <taxon>Actinopterygii</taxon>
        <taxon>Neopterygii</taxon>
        <taxon>Teleostei</taxon>
        <taxon>Neoteleostei</taxon>
        <taxon>Acanthomorphata</taxon>
        <taxon>Ovalentaria</taxon>
        <taxon>Atherinomorphae</taxon>
        <taxon>Cyprinodontiformes</taxon>
        <taxon>Goodeidae</taxon>
        <taxon>Xenotaenia</taxon>
    </lineage>
</organism>
<protein>
    <submittedName>
        <fullName evidence="1">Glycogenin glucosyltransferase glg1</fullName>
    </submittedName>
</protein>